<accession>W9DYF4</accession>
<feature type="region of interest" description="Disordered" evidence="1">
    <location>
        <begin position="42"/>
        <end position="76"/>
    </location>
</feature>
<evidence type="ECO:0000256" key="1">
    <source>
        <dbReference type="SAM" id="MobiDB-lite"/>
    </source>
</evidence>
<gene>
    <name evidence="2" type="ORF">MettiDRAFT_1897</name>
</gene>
<feature type="compositionally biased region" description="Basic and acidic residues" evidence="1">
    <location>
        <begin position="54"/>
        <end position="76"/>
    </location>
</feature>
<organism evidence="2 3">
    <name type="scientific">Methanolobus tindarius DSM 2278</name>
    <dbReference type="NCBI Taxonomy" id="1090322"/>
    <lineage>
        <taxon>Archaea</taxon>
        <taxon>Methanobacteriati</taxon>
        <taxon>Methanobacteriota</taxon>
        <taxon>Stenosarchaea group</taxon>
        <taxon>Methanomicrobia</taxon>
        <taxon>Methanosarcinales</taxon>
        <taxon>Methanosarcinaceae</taxon>
        <taxon>Methanolobus</taxon>
    </lineage>
</organism>
<dbReference type="EMBL" id="AZAJ01000001">
    <property type="protein sequence ID" value="ETA68426.1"/>
    <property type="molecule type" value="Genomic_DNA"/>
</dbReference>
<dbReference type="AlphaFoldDB" id="W9DYF4"/>
<evidence type="ECO:0000313" key="3">
    <source>
        <dbReference type="Proteomes" id="UP000019483"/>
    </source>
</evidence>
<keyword evidence="3" id="KW-1185">Reference proteome</keyword>
<sequence length="76" mass="8735">MKDTLKEFIDSRLQEATRAQAIYPDRVYVASGFIRQLNSEKLRKSSEPSSCDPGFKDNDAFRSHSDSVSAKKDFMW</sequence>
<reference evidence="2 3" key="1">
    <citation type="submission" date="2013-08" db="EMBL/GenBank/DDBJ databases">
        <authorList>
            <consortium name="DOE Joint Genome Institute"/>
            <person name="Eisen J."/>
            <person name="Huntemann M."/>
            <person name="Han J."/>
            <person name="Chen A."/>
            <person name="Kyrpides N."/>
            <person name="Mavromatis K."/>
            <person name="Markowitz V."/>
            <person name="Palaniappan K."/>
            <person name="Ivanova N."/>
            <person name="Schaumberg A."/>
            <person name="Pati A."/>
            <person name="Liolios K."/>
            <person name="Nordberg H.P."/>
            <person name="Cantor M.N."/>
            <person name="Hua S.X."/>
            <person name="Woyke T."/>
        </authorList>
    </citation>
    <scope>NUCLEOTIDE SEQUENCE [LARGE SCALE GENOMIC DNA]</scope>
    <source>
        <strain evidence="2 3">DSM 2278</strain>
    </source>
</reference>
<comment type="caution">
    <text evidence="2">The sequence shown here is derived from an EMBL/GenBank/DDBJ whole genome shotgun (WGS) entry which is preliminary data.</text>
</comment>
<evidence type="ECO:0000313" key="2">
    <source>
        <dbReference type="EMBL" id="ETA68426.1"/>
    </source>
</evidence>
<protein>
    <submittedName>
        <fullName evidence="2">Uncharacterized protein</fullName>
    </submittedName>
</protein>
<dbReference type="Proteomes" id="UP000019483">
    <property type="component" value="Unassembled WGS sequence"/>
</dbReference>
<proteinExistence type="predicted"/>
<name>W9DYF4_METTI</name>